<protein>
    <submittedName>
        <fullName evidence="1">Uncharacterized protein</fullName>
    </submittedName>
</protein>
<comment type="caution">
    <text evidence="1">The sequence shown here is derived from an EMBL/GenBank/DDBJ whole genome shotgun (WGS) entry which is preliminary data.</text>
</comment>
<proteinExistence type="predicted"/>
<evidence type="ECO:0000313" key="1">
    <source>
        <dbReference type="EMBL" id="KAJ3537829.1"/>
    </source>
</evidence>
<accession>A0ACC1SED8</accession>
<dbReference type="Proteomes" id="UP001148629">
    <property type="component" value="Unassembled WGS sequence"/>
</dbReference>
<organism evidence="1 2">
    <name type="scientific">Fusarium decemcellulare</name>
    <dbReference type="NCBI Taxonomy" id="57161"/>
    <lineage>
        <taxon>Eukaryota</taxon>
        <taxon>Fungi</taxon>
        <taxon>Dikarya</taxon>
        <taxon>Ascomycota</taxon>
        <taxon>Pezizomycotina</taxon>
        <taxon>Sordariomycetes</taxon>
        <taxon>Hypocreomycetidae</taxon>
        <taxon>Hypocreales</taxon>
        <taxon>Nectriaceae</taxon>
        <taxon>Fusarium</taxon>
        <taxon>Fusarium decemcellulare species complex</taxon>
    </lineage>
</organism>
<gene>
    <name evidence="1" type="ORF">NM208_g6157</name>
</gene>
<sequence length="262" mass="29486">MAESRAKQCHLSVQLFQLLVIVTVLVLSVVKMLTRPANAPRSQANTMSLGMSAKSLVILLYEMLTEHVRRFQRWQSLRAYFILNALEVVFWGSLTYLTIQANTKFCSGTTCILSWVVAGLAILLCALGIGMTLISYVNFQKFRDEQKDHQAMLRTQQVNSENMSETGPFFERDGTHGSHGRHTREVVPPDSLRRGGQGLGLSSYNGGWDYERISPRQASPAPEQMYFPHQNYARHGYAVRQSGYYTVSGRQSVGRNISPGYL</sequence>
<reference evidence="1" key="1">
    <citation type="submission" date="2022-08" db="EMBL/GenBank/DDBJ databases">
        <title>Genome Sequence of Fusarium decemcellulare.</title>
        <authorList>
            <person name="Buettner E."/>
        </authorList>
    </citation>
    <scope>NUCLEOTIDE SEQUENCE</scope>
    <source>
        <strain evidence="1">Babe19</strain>
    </source>
</reference>
<keyword evidence="2" id="KW-1185">Reference proteome</keyword>
<dbReference type="EMBL" id="JANRMS010000557">
    <property type="protein sequence ID" value="KAJ3537829.1"/>
    <property type="molecule type" value="Genomic_DNA"/>
</dbReference>
<evidence type="ECO:0000313" key="2">
    <source>
        <dbReference type="Proteomes" id="UP001148629"/>
    </source>
</evidence>
<name>A0ACC1SED8_9HYPO</name>